<organism evidence="1 2">
    <name type="scientific">Meloidogyne incognita</name>
    <name type="common">Southern root-knot nematode worm</name>
    <name type="synonym">Oxyuris incognita</name>
    <dbReference type="NCBI Taxonomy" id="6306"/>
    <lineage>
        <taxon>Eukaryota</taxon>
        <taxon>Metazoa</taxon>
        <taxon>Ecdysozoa</taxon>
        <taxon>Nematoda</taxon>
        <taxon>Chromadorea</taxon>
        <taxon>Rhabditida</taxon>
        <taxon>Tylenchina</taxon>
        <taxon>Tylenchomorpha</taxon>
        <taxon>Tylenchoidea</taxon>
        <taxon>Meloidogynidae</taxon>
        <taxon>Meloidogyninae</taxon>
        <taxon>Meloidogyne</taxon>
        <taxon>Meloidogyne incognita group</taxon>
    </lineage>
</organism>
<dbReference type="Proteomes" id="UP000887563">
    <property type="component" value="Unplaced"/>
</dbReference>
<accession>A0A914LZ63</accession>
<keyword evidence="1" id="KW-1185">Reference proteome</keyword>
<sequence>MLGQCFQFNNTPRDWAFFDDRLLHCTNKGLDMLGRCFQFRVVKAGVSCFVNRFEPLYQLIVNMLFVC</sequence>
<reference evidence="2" key="1">
    <citation type="submission" date="2022-11" db="UniProtKB">
        <authorList>
            <consortium name="WormBaseParasite"/>
        </authorList>
    </citation>
    <scope>IDENTIFICATION</scope>
</reference>
<proteinExistence type="predicted"/>
<evidence type="ECO:0000313" key="1">
    <source>
        <dbReference type="Proteomes" id="UP000887563"/>
    </source>
</evidence>
<protein>
    <submittedName>
        <fullName evidence="2">Uncharacterized protein</fullName>
    </submittedName>
</protein>
<name>A0A914LZ63_MELIC</name>
<evidence type="ECO:0000313" key="2">
    <source>
        <dbReference type="WBParaSite" id="Minc3s00950g19213"/>
    </source>
</evidence>
<dbReference type="AlphaFoldDB" id="A0A914LZ63"/>
<dbReference type="WBParaSite" id="Minc3s00950g19213">
    <property type="protein sequence ID" value="Minc3s00950g19213"/>
    <property type="gene ID" value="Minc3s00950g19213"/>
</dbReference>